<evidence type="ECO:0000256" key="3">
    <source>
        <dbReference type="ARBA" id="ARBA00023163"/>
    </source>
</evidence>
<dbReference type="Proteomes" id="UP000315295">
    <property type="component" value="Unassembled WGS sequence"/>
</dbReference>
<feature type="compositionally biased region" description="Basic and acidic residues" evidence="5">
    <location>
        <begin position="136"/>
        <end position="156"/>
    </location>
</feature>
<dbReference type="AlphaFoldDB" id="A0A540NKZ7"/>
<feature type="compositionally biased region" description="Polar residues" evidence="5">
    <location>
        <begin position="169"/>
        <end position="181"/>
    </location>
</feature>
<dbReference type="GO" id="GO:0003677">
    <property type="term" value="F:DNA binding"/>
    <property type="evidence" value="ECO:0007669"/>
    <property type="project" value="UniProtKB-KW"/>
</dbReference>
<proteinExistence type="predicted"/>
<dbReference type="InterPro" id="IPR036093">
    <property type="entry name" value="NAC_dom_sf"/>
</dbReference>
<keyword evidence="4" id="KW-0539">Nucleus</keyword>
<sequence length="321" mass="36040">MEVGYYGMPLGFRFHPTDQELVSSYLRDRALSGKPLGNPFVHEFNLFGQTPPWVVWEQFGGNSLLDQDLFFFYELRSRSDSNSRSKRQIEAGGTWSETSSDKVLGLDGIPIGDKGHFRNPRSRCGNKMNSSSPTHDFNEKPPIKRARKEVSKEKPLIKRKRARKEPGSQKHSNVNVITNTPAVGPFVGTESNMITDTRYQDQECITNINGNAKPTDFSDQDSVILMSDVPSYPICLDGDTSNHDLGCISYINGNLMPIPTHISEHEYVPLMSDVPSSPVFLGGEEYPLDGEAVRGDIKEWLTTLEGKLPQEWPQIDEFSQP</sequence>
<name>A0A540NKZ7_MALBA</name>
<dbReference type="GO" id="GO:0048731">
    <property type="term" value="P:system development"/>
    <property type="evidence" value="ECO:0007669"/>
    <property type="project" value="TreeGrafter"/>
</dbReference>
<evidence type="ECO:0000256" key="5">
    <source>
        <dbReference type="SAM" id="MobiDB-lite"/>
    </source>
</evidence>
<dbReference type="EMBL" id="VIEB01000027">
    <property type="protein sequence ID" value="TQE11688.1"/>
    <property type="molecule type" value="Genomic_DNA"/>
</dbReference>
<dbReference type="Pfam" id="PF02365">
    <property type="entry name" value="NAM"/>
    <property type="match status" value="1"/>
</dbReference>
<dbReference type="PANTHER" id="PTHR31719">
    <property type="entry name" value="NAC TRANSCRIPTION FACTOR 56"/>
    <property type="match status" value="1"/>
</dbReference>
<dbReference type="Gene3D" id="2.170.150.80">
    <property type="entry name" value="NAC domain"/>
    <property type="match status" value="1"/>
</dbReference>
<feature type="region of interest" description="Disordered" evidence="5">
    <location>
        <begin position="112"/>
        <end position="181"/>
    </location>
</feature>
<dbReference type="PANTHER" id="PTHR31719:SF164">
    <property type="entry name" value="NAC DOMAIN-CONTAINING PROTEIN"/>
    <property type="match status" value="1"/>
</dbReference>
<keyword evidence="8" id="KW-1185">Reference proteome</keyword>
<gene>
    <name evidence="7" type="ORF">C1H46_002724</name>
</gene>
<comment type="caution">
    <text evidence="7">The sequence shown here is derived from an EMBL/GenBank/DDBJ whole genome shotgun (WGS) entry which is preliminary data.</text>
</comment>
<evidence type="ECO:0000313" key="7">
    <source>
        <dbReference type="EMBL" id="TQE11688.1"/>
    </source>
</evidence>
<feature type="domain" description="NAC" evidence="6">
    <location>
        <begin position="8"/>
        <end position="163"/>
    </location>
</feature>
<accession>A0A540NKZ7</accession>
<evidence type="ECO:0000256" key="2">
    <source>
        <dbReference type="ARBA" id="ARBA00023125"/>
    </source>
</evidence>
<keyword evidence="1" id="KW-0805">Transcription regulation</keyword>
<keyword evidence="3" id="KW-0804">Transcription</keyword>
<evidence type="ECO:0000256" key="1">
    <source>
        <dbReference type="ARBA" id="ARBA00023015"/>
    </source>
</evidence>
<dbReference type="PROSITE" id="PS51005">
    <property type="entry name" value="NAC"/>
    <property type="match status" value="1"/>
</dbReference>
<reference evidence="7 8" key="1">
    <citation type="journal article" date="2019" name="G3 (Bethesda)">
        <title>Sequencing of a Wild Apple (Malus baccata) Genome Unravels the Differences Between Cultivated and Wild Apple Species Regarding Disease Resistance and Cold Tolerance.</title>
        <authorList>
            <person name="Chen X."/>
        </authorList>
    </citation>
    <scope>NUCLEOTIDE SEQUENCE [LARGE SCALE GENOMIC DNA]</scope>
    <source>
        <strain evidence="8">cv. Shandingzi</strain>
        <tissue evidence="7">Leaves</tissue>
    </source>
</reference>
<evidence type="ECO:0000313" key="8">
    <source>
        <dbReference type="Proteomes" id="UP000315295"/>
    </source>
</evidence>
<organism evidence="7 8">
    <name type="scientific">Malus baccata</name>
    <name type="common">Siberian crab apple</name>
    <name type="synonym">Pyrus baccata</name>
    <dbReference type="NCBI Taxonomy" id="106549"/>
    <lineage>
        <taxon>Eukaryota</taxon>
        <taxon>Viridiplantae</taxon>
        <taxon>Streptophyta</taxon>
        <taxon>Embryophyta</taxon>
        <taxon>Tracheophyta</taxon>
        <taxon>Spermatophyta</taxon>
        <taxon>Magnoliopsida</taxon>
        <taxon>eudicotyledons</taxon>
        <taxon>Gunneridae</taxon>
        <taxon>Pentapetalae</taxon>
        <taxon>rosids</taxon>
        <taxon>fabids</taxon>
        <taxon>Rosales</taxon>
        <taxon>Rosaceae</taxon>
        <taxon>Amygdaloideae</taxon>
        <taxon>Maleae</taxon>
        <taxon>Malus</taxon>
    </lineage>
</organism>
<evidence type="ECO:0000256" key="4">
    <source>
        <dbReference type="ARBA" id="ARBA00023242"/>
    </source>
</evidence>
<keyword evidence="2" id="KW-0238">DNA-binding</keyword>
<dbReference type="InterPro" id="IPR003441">
    <property type="entry name" value="NAC-dom"/>
</dbReference>
<dbReference type="SUPFAM" id="SSF101941">
    <property type="entry name" value="NAC domain"/>
    <property type="match status" value="1"/>
</dbReference>
<dbReference type="GO" id="GO:0006355">
    <property type="term" value="P:regulation of DNA-templated transcription"/>
    <property type="evidence" value="ECO:0007669"/>
    <property type="project" value="InterPro"/>
</dbReference>
<evidence type="ECO:0000259" key="6">
    <source>
        <dbReference type="PROSITE" id="PS51005"/>
    </source>
</evidence>
<protein>
    <recommendedName>
        <fullName evidence="6">NAC domain-containing protein</fullName>
    </recommendedName>
</protein>